<evidence type="ECO:0000259" key="7">
    <source>
        <dbReference type="PROSITE" id="PS50111"/>
    </source>
</evidence>
<dbReference type="CDD" id="cd01068">
    <property type="entry name" value="globin_sensor"/>
    <property type="match status" value="1"/>
</dbReference>
<evidence type="ECO:0000313" key="10">
    <source>
        <dbReference type="Proteomes" id="UP000245168"/>
    </source>
</evidence>
<dbReference type="SUPFAM" id="SSF46458">
    <property type="entry name" value="Globin-like"/>
    <property type="match status" value="1"/>
</dbReference>
<keyword evidence="2" id="KW-0472">Membrane</keyword>
<keyword evidence="10" id="KW-1185">Reference proteome</keyword>
<evidence type="ECO:0000256" key="1">
    <source>
        <dbReference type="ARBA" id="ARBA00004429"/>
    </source>
</evidence>
<feature type="compositionally biased region" description="Low complexity" evidence="6">
    <location>
        <begin position="253"/>
        <end position="267"/>
    </location>
</feature>
<dbReference type="SUPFAM" id="SSF58104">
    <property type="entry name" value="Methyl-accepting chemotaxis protein (MCP) signaling domain"/>
    <property type="match status" value="1"/>
</dbReference>
<feature type="domain" description="T-SNARE coiled-coil homology" evidence="8">
    <location>
        <begin position="350"/>
        <end position="412"/>
    </location>
</feature>
<keyword evidence="2" id="KW-1003">Cell membrane</keyword>
<reference evidence="10" key="1">
    <citation type="submission" date="2018-05" db="EMBL/GenBank/DDBJ databases">
        <authorList>
            <person name="Liu B.-T."/>
        </authorList>
    </citation>
    <scope>NUCLEOTIDE SEQUENCE [LARGE SCALE GENOMIC DNA]</scope>
    <source>
        <strain evidence="10">WD6-1</strain>
    </source>
</reference>
<evidence type="ECO:0000259" key="8">
    <source>
        <dbReference type="PROSITE" id="PS50192"/>
    </source>
</evidence>
<dbReference type="InterPro" id="IPR012292">
    <property type="entry name" value="Globin/Proto"/>
</dbReference>
<dbReference type="GO" id="GO:0004888">
    <property type="term" value="F:transmembrane signaling receptor activity"/>
    <property type="evidence" value="ECO:0007669"/>
    <property type="project" value="InterPro"/>
</dbReference>
<feature type="region of interest" description="Disordered" evidence="6">
    <location>
        <begin position="253"/>
        <end position="272"/>
    </location>
</feature>
<dbReference type="InterPro" id="IPR004090">
    <property type="entry name" value="Chemotax_Me-accpt_rcpt"/>
</dbReference>
<dbReference type="PRINTS" id="PR00260">
    <property type="entry name" value="CHEMTRNSDUCR"/>
</dbReference>
<dbReference type="PANTHER" id="PTHR32089">
    <property type="entry name" value="METHYL-ACCEPTING CHEMOTAXIS PROTEIN MCPB"/>
    <property type="match status" value="1"/>
</dbReference>
<dbReference type="Pfam" id="PF00015">
    <property type="entry name" value="MCPsignal"/>
    <property type="match status" value="1"/>
</dbReference>
<proteinExistence type="inferred from homology"/>
<dbReference type="InterPro" id="IPR044398">
    <property type="entry name" value="Globin-sensor_dom"/>
</dbReference>
<dbReference type="InterPro" id="IPR004089">
    <property type="entry name" value="MCPsignal_dom"/>
</dbReference>
<keyword evidence="3 5" id="KW-0807">Transducer</keyword>
<dbReference type="Gene3D" id="1.10.490.10">
    <property type="entry name" value="Globins"/>
    <property type="match status" value="1"/>
</dbReference>
<dbReference type="SMART" id="SM00283">
    <property type="entry name" value="MA"/>
    <property type="match status" value="1"/>
</dbReference>
<organism evidence="9 10">
    <name type="scientific">Marinicauda salina</name>
    <dbReference type="NCBI Taxonomy" id="2135793"/>
    <lineage>
        <taxon>Bacteria</taxon>
        <taxon>Pseudomonadati</taxon>
        <taxon>Pseudomonadota</taxon>
        <taxon>Alphaproteobacteria</taxon>
        <taxon>Maricaulales</taxon>
        <taxon>Maricaulaceae</taxon>
        <taxon>Marinicauda</taxon>
    </lineage>
</organism>
<dbReference type="Pfam" id="PF11563">
    <property type="entry name" value="Protoglobin"/>
    <property type="match status" value="1"/>
</dbReference>
<evidence type="ECO:0000256" key="4">
    <source>
        <dbReference type="ARBA" id="ARBA00029447"/>
    </source>
</evidence>
<dbReference type="EMBL" id="QEXV01000005">
    <property type="protein sequence ID" value="PWE16688.1"/>
    <property type="molecule type" value="Genomic_DNA"/>
</dbReference>
<dbReference type="PROSITE" id="PS50111">
    <property type="entry name" value="CHEMOTAXIS_TRANSDUC_2"/>
    <property type="match status" value="1"/>
</dbReference>
<keyword evidence="2" id="KW-0997">Cell inner membrane</keyword>
<accession>A0A2U2BRT0</accession>
<dbReference type="GO" id="GO:0006935">
    <property type="term" value="P:chemotaxis"/>
    <property type="evidence" value="ECO:0007669"/>
    <property type="project" value="InterPro"/>
</dbReference>
<comment type="similarity">
    <text evidence="4">Belongs to the methyl-accepting chemotaxis (MCP) protein family.</text>
</comment>
<feature type="domain" description="Methyl-accepting transducer" evidence="7">
    <location>
        <begin position="191"/>
        <end position="427"/>
    </location>
</feature>
<dbReference type="AlphaFoldDB" id="A0A2U2BRT0"/>
<dbReference type="InterPro" id="IPR009050">
    <property type="entry name" value="Globin-like_sf"/>
</dbReference>
<evidence type="ECO:0000313" key="9">
    <source>
        <dbReference type="EMBL" id="PWE16688.1"/>
    </source>
</evidence>
<comment type="subcellular location">
    <subcellularLocation>
        <location evidence="1">Cell inner membrane</location>
        <topology evidence="1">Multi-pass membrane protein</topology>
    </subcellularLocation>
</comment>
<dbReference type="InterPro" id="IPR000727">
    <property type="entry name" value="T_SNARE_dom"/>
</dbReference>
<sequence>MAETAFDFDQRLAFMRFTAEDRAVLRGLRPVVEKRLPGVLDEFYDHLRKWPQAAGNFDGDAAMDRAKTKQIDHWLRIVDARFDADYERSVRRIGETHAALGLAPEWYFGAYNILMRGLIRAVLSETGGGGLMARLKGGAPDDACRRVEVLVSAVTLDMELVMSTIYERMEADRRGQLQSLASDFETKVAQIAAAVADASEELSGTARAMSATADSTNEKSSAVAAAAEEATATAQSVSAAADELTRAIGEISARAGEAAETSSTASADAKRTGETMNELAEAAEKIGDIVNLISDIAEQTNLLALNATIEAARAGEAGKGFAVVASEVKSLANQTAKATEEISGQISSVQRIVGDAVGAIETVSGSIEQVNTVSASISAAVEQQNAATAEISRNTEQTAESAGSVSQTITEVLAGAQEASQSAGALVGAADGLGRQAEQLRVDVGAFLDKIRAA</sequence>
<dbReference type="Proteomes" id="UP000245168">
    <property type="component" value="Unassembled WGS sequence"/>
</dbReference>
<evidence type="ECO:0000256" key="2">
    <source>
        <dbReference type="ARBA" id="ARBA00022519"/>
    </source>
</evidence>
<dbReference type="GO" id="GO:0007165">
    <property type="term" value="P:signal transduction"/>
    <property type="evidence" value="ECO:0007669"/>
    <property type="project" value="UniProtKB-KW"/>
</dbReference>
<evidence type="ECO:0000256" key="5">
    <source>
        <dbReference type="PROSITE-ProRule" id="PRU00284"/>
    </source>
</evidence>
<evidence type="ECO:0000256" key="6">
    <source>
        <dbReference type="SAM" id="MobiDB-lite"/>
    </source>
</evidence>
<comment type="caution">
    <text evidence="9">The sequence shown here is derived from an EMBL/GenBank/DDBJ whole genome shotgun (WGS) entry which is preliminary data.</text>
</comment>
<dbReference type="Gene3D" id="1.10.287.950">
    <property type="entry name" value="Methyl-accepting chemotaxis protein"/>
    <property type="match status" value="1"/>
</dbReference>
<dbReference type="GO" id="GO:0005886">
    <property type="term" value="C:plasma membrane"/>
    <property type="evidence" value="ECO:0007669"/>
    <property type="project" value="UniProtKB-SubCell"/>
</dbReference>
<evidence type="ECO:0000256" key="3">
    <source>
        <dbReference type="ARBA" id="ARBA00023224"/>
    </source>
</evidence>
<dbReference type="InterPro" id="IPR039379">
    <property type="entry name" value="Protoglobin_sensor_dom"/>
</dbReference>
<dbReference type="RefSeq" id="WP_109253411.1">
    <property type="nucleotide sequence ID" value="NZ_QEXV01000005.1"/>
</dbReference>
<dbReference type="GO" id="GO:0020037">
    <property type="term" value="F:heme binding"/>
    <property type="evidence" value="ECO:0007669"/>
    <property type="project" value="InterPro"/>
</dbReference>
<name>A0A2U2BRT0_9PROT</name>
<dbReference type="GO" id="GO:0019825">
    <property type="term" value="F:oxygen binding"/>
    <property type="evidence" value="ECO:0007669"/>
    <property type="project" value="InterPro"/>
</dbReference>
<protein>
    <submittedName>
        <fullName evidence="9">Chemotaxis protein</fullName>
    </submittedName>
</protein>
<dbReference type="PANTHER" id="PTHR32089:SF112">
    <property type="entry name" value="LYSOZYME-LIKE PROTEIN-RELATED"/>
    <property type="match status" value="1"/>
</dbReference>
<gene>
    <name evidence="9" type="ORF">DDZ18_10785</name>
</gene>
<dbReference type="PROSITE" id="PS50192">
    <property type="entry name" value="T_SNARE"/>
    <property type="match status" value="1"/>
</dbReference>